<sequence length="536" mass="61807">MENGLFDRVEGDANVYRWSEQTQLEKGDSIVAGYMSELSDYTRISVTQNNLQELKEIWDQWGNETKQLFYGNYGDLPYLLDVQVDEHLFRALAQFWNPTYNCFTFGEVDLVPTVEEYTALLHCPRFQSDRIYSRAACVPAFWKKLMTITGMSEQWITARIKEKGECKCISWDALKGLILTHPDETKKVDIFALSLYGLMVFPRALGYVDEATTDLFHQLGKGVTSVPAILAETFRSLSACRKAGGGSFDWVPLLGIWGAIGYIPLLMLRQHGLKQFVPVTHGLAQSEFVYRGADYKKKVSEISSAWNKTCRLKGIAISPATTLEYVEWRGRRTSDNIPKPSVEGARPIEEYLRVMPSELKIMKQEFERKNLELEKRIAKLKEEKMYLSLDVDAPKMEVEKERKEKRKIEEDRDDLKEHYKKVQVSLKRARKEVQEGRTRAEYWERKLQEMQSQNLALEEENKGLKSKVTELGRSLWWHRSHDSTGELHQSRGQVKERDHVMGEAVAQIREVAEYVRDLAIRADVLSLMYGSSSDIG</sequence>
<dbReference type="PANTHER" id="PTHR48200">
    <property type="entry name" value="PROTEIN, PUTATIVE-RELATED"/>
    <property type="match status" value="1"/>
</dbReference>
<dbReference type="AlphaFoldDB" id="A0A8J6DDD5"/>
<dbReference type="Pfam" id="PF24924">
    <property type="entry name" value="DUF7745"/>
    <property type="match status" value="1"/>
</dbReference>
<proteinExistence type="predicted"/>
<organism evidence="3 4">
    <name type="scientific">Gossypium anomalum</name>
    <dbReference type="NCBI Taxonomy" id="47600"/>
    <lineage>
        <taxon>Eukaryota</taxon>
        <taxon>Viridiplantae</taxon>
        <taxon>Streptophyta</taxon>
        <taxon>Embryophyta</taxon>
        <taxon>Tracheophyta</taxon>
        <taxon>Spermatophyta</taxon>
        <taxon>Magnoliopsida</taxon>
        <taxon>eudicotyledons</taxon>
        <taxon>Gunneridae</taxon>
        <taxon>Pentapetalae</taxon>
        <taxon>rosids</taxon>
        <taxon>malvids</taxon>
        <taxon>Malvales</taxon>
        <taxon>Malvaceae</taxon>
        <taxon>Malvoideae</taxon>
        <taxon>Gossypium</taxon>
    </lineage>
</organism>
<protein>
    <recommendedName>
        <fullName evidence="2">DUF7745 domain-containing protein</fullName>
    </recommendedName>
</protein>
<feature type="domain" description="DUF7745" evidence="2">
    <location>
        <begin position="59"/>
        <end position="247"/>
    </location>
</feature>
<keyword evidence="1" id="KW-0175">Coiled coil</keyword>
<gene>
    <name evidence="3" type="ORF">CXB51_001533</name>
</gene>
<feature type="coiled-coil region" evidence="1">
    <location>
        <begin position="363"/>
        <end position="467"/>
    </location>
</feature>
<dbReference type="InterPro" id="IPR056647">
    <property type="entry name" value="DUF7745"/>
</dbReference>
<dbReference type="PANTHER" id="PTHR48200:SF1">
    <property type="entry name" value="AMINOTRANSFERASE-LIKE PLANT MOBILE DOMAIN-CONTAINING PROTEIN"/>
    <property type="match status" value="1"/>
</dbReference>
<accession>A0A8J6DDD5</accession>
<name>A0A8J6DDD5_9ROSI</name>
<evidence type="ECO:0000259" key="2">
    <source>
        <dbReference type="Pfam" id="PF24924"/>
    </source>
</evidence>
<keyword evidence="4" id="KW-1185">Reference proteome</keyword>
<evidence type="ECO:0000313" key="3">
    <source>
        <dbReference type="EMBL" id="KAG8503555.1"/>
    </source>
</evidence>
<dbReference type="OrthoDB" id="984336at2759"/>
<dbReference type="Proteomes" id="UP000701853">
    <property type="component" value="Chromosome 1"/>
</dbReference>
<evidence type="ECO:0000256" key="1">
    <source>
        <dbReference type="SAM" id="Coils"/>
    </source>
</evidence>
<comment type="caution">
    <text evidence="3">The sequence shown here is derived from an EMBL/GenBank/DDBJ whole genome shotgun (WGS) entry which is preliminary data.</text>
</comment>
<evidence type="ECO:0000313" key="4">
    <source>
        <dbReference type="Proteomes" id="UP000701853"/>
    </source>
</evidence>
<dbReference type="EMBL" id="JAHUZN010000001">
    <property type="protein sequence ID" value="KAG8503555.1"/>
    <property type="molecule type" value="Genomic_DNA"/>
</dbReference>
<reference evidence="3 4" key="1">
    <citation type="journal article" date="2021" name="bioRxiv">
        <title>The Gossypium anomalum genome as a resource for cotton improvement and evolutionary analysis of hybrid incompatibility.</title>
        <authorList>
            <person name="Grover C.E."/>
            <person name="Yuan D."/>
            <person name="Arick M.A."/>
            <person name="Miller E.R."/>
            <person name="Hu G."/>
            <person name="Peterson D.G."/>
            <person name="Wendel J.F."/>
            <person name="Udall J.A."/>
        </authorList>
    </citation>
    <scope>NUCLEOTIDE SEQUENCE [LARGE SCALE GENOMIC DNA]</scope>
    <source>
        <strain evidence="3">JFW-Udall</strain>
        <tissue evidence="3">Leaf</tissue>
    </source>
</reference>